<keyword evidence="2" id="KW-1185">Reference proteome</keyword>
<dbReference type="OrthoDB" id="4626779at2"/>
<reference evidence="1 2" key="1">
    <citation type="submission" date="2018-06" db="EMBL/GenBank/DDBJ databases">
        <authorList>
            <consortium name="Pathogen Informatics"/>
            <person name="Doyle S."/>
        </authorList>
    </citation>
    <scope>NUCLEOTIDE SEQUENCE [LARGE SCALE GENOMIC DNA]</scope>
    <source>
        <strain evidence="1 2">NCTC1934</strain>
    </source>
</reference>
<protein>
    <recommendedName>
        <fullName evidence="3">WXG100 family type VII secretion target</fullName>
    </recommendedName>
</protein>
<evidence type="ECO:0000313" key="2">
    <source>
        <dbReference type="Proteomes" id="UP000255467"/>
    </source>
</evidence>
<dbReference type="Proteomes" id="UP000255467">
    <property type="component" value="Unassembled WGS sequence"/>
</dbReference>
<gene>
    <name evidence="1" type="ORF">NCTC1934_04746</name>
</gene>
<sequence>MLVDPAILRTFAGQVEGASQTITGADLAGKVKTAFDGLPGSEAQWAASLAGDWLRQPLDQFAGQVSAMGDAVRGAAGTYEVMDEDLAATFEGLMVDDPSSGGSLYGPLGDNIEIIGEPER</sequence>
<dbReference type="EMBL" id="UGRY01000003">
    <property type="protein sequence ID" value="SUD47435.1"/>
    <property type="molecule type" value="Genomic_DNA"/>
</dbReference>
<accession>A0A379JG53</accession>
<dbReference type="RefSeq" id="WP_063821497.1">
    <property type="nucleotide sequence ID" value="NZ_JADLRM010000001.1"/>
</dbReference>
<organism evidence="1 2">
    <name type="scientific">Nocardia otitidiscaviarum</name>
    <dbReference type="NCBI Taxonomy" id="1823"/>
    <lineage>
        <taxon>Bacteria</taxon>
        <taxon>Bacillati</taxon>
        <taxon>Actinomycetota</taxon>
        <taxon>Actinomycetes</taxon>
        <taxon>Mycobacteriales</taxon>
        <taxon>Nocardiaceae</taxon>
        <taxon>Nocardia</taxon>
    </lineage>
</organism>
<dbReference type="Pfam" id="PF10824">
    <property type="entry name" value="T7SS_ESX_EspC"/>
    <property type="match status" value="1"/>
</dbReference>
<dbReference type="InterPro" id="IPR022536">
    <property type="entry name" value="EspC"/>
</dbReference>
<evidence type="ECO:0000313" key="1">
    <source>
        <dbReference type="EMBL" id="SUD47435.1"/>
    </source>
</evidence>
<name>A0A379JG53_9NOCA</name>
<dbReference type="AlphaFoldDB" id="A0A379JG53"/>
<dbReference type="GO" id="GO:0009306">
    <property type="term" value="P:protein secretion"/>
    <property type="evidence" value="ECO:0007669"/>
    <property type="project" value="InterPro"/>
</dbReference>
<proteinExistence type="predicted"/>
<evidence type="ECO:0008006" key="3">
    <source>
        <dbReference type="Google" id="ProtNLM"/>
    </source>
</evidence>